<dbReference type="InterPro" id="IPR037053">
    <property type="entry name" value="Phage_tail_collar_dom_sf"/>
</dbReference>
<accession>A0A090RKF3</accession>
<protein>
    <recommendedName>
        <fullName evidence="3">Phage tail collar domain-containing protein</fullName>
    </recommendedName>
</protein>
<sequence>MAFTKLPLPKGYLQCDGREFDPILYPELHTHLGVNTTPNMTDKYLKGIGEGISPLTTVPWMIPEHSHNVSSSLGSTRLQRSFNTGGGGTHNHRLWSYDSDGEGKAGGLGTWSAKSGVGTALNSGGFPGQQYMNGDSAGHKIVEDSGNHSHSINVDFGSHGHSLSVTASGIKEALNKGNTLDVDHVTVVFGIQQRHRWMIR</sequence>
<proteinExistence type="predicted"/>
<dbReference type="Gene3D" id="3.90.1340.10">
    <property type="entry name" value="Phage tail collar domain"/>
    <property type="match status" value="1"/>
</dbReference>
<dbReference type="STRING" id="754436.JCM19237_342"/>
<dbReference type="EMBL" id="BBMN01000020">
    <property type="protein sequence ID" value="GAL07962.1"/>
    <property type="molecule type" value="Genomic_DNA"/>
</dbReference>
<gene>
    <name evidence="1" type="ORF">JCM19237_342</name>
</gene>
<dbReference type="Proteomes" id="UP000029227">
    <property type="component" value="Unassembled WGS sequence"/>
</dbReference>
<organism evidence="1 2">
    <name type="scientific">Photobacterium aphoticum</name>
    <dbReference type="NCBI Taxonomy" id="754436"/>
    <lineage>
        <taxon>Bacteria</taxon>
        <taxon>Pseudomonadati</taxon>
        <taxon>Pseudomonadota</taxon>
        <taxon>Gammaproteobacteria</taxon>
        <taxon>Vibrionales</taxon>
        <taxon>Vibrionaceae</taxon>
        <taxon>Photobacterium</taxon>
    </lineage>
</organism>
<evidence type="ECO:0000313" key="1">
    <source>
        <dbReference type="EMBL" id="GAL07962.1"/>
    </source>
</evidence>
<evidence type="ECO:0008006" key="3">
    <source>
        <dbReference type="Google" id="ProtNLM"/>
    </source>
</evidence>
<evidence type="ECO:0000313" key="2">
    <source>
        <dbReference type="Proteomes" id="UP000029227"/>
    </source>
</evidence>
<comment type="caution">
    <text evidence="1">The sequence shown here is derived from an EMBL/GenBank/DDBJ whole genome shotgun (WGS) entry which is preliminary data.</text>
</comment>
<dbReference type="SUPFAM" id="SSF88874">
    <property type="entry name" value="Receptor-binding domain of short tail fibre protein gp12"/>
    <property type="match status" value="1"/>
</dbReference>
<dbReference type="AlphaFoldDB" id="A0A090RKF3"/>
<name>A0A090RKF3_9GAMM</name>
<reference evidence="1 2" key="1">
    <citation type="journal article" date="2014" name="Genome Announc.">
        <title>Draft Genome Sequences of Two Vibrionaceae Species, Vibrio ponticus C121 and Photobacterium aphoticum C119, Isolated as Coral Reef Microbiota.</title>
        <authorList>
            <person name="Al-saari N."/>
            <person name="Meirelles P.M."/>
            <person name="Mino S."/>
            <person name="Suda W."/>
            <person name="Oshima K."/>
            <person name="Hattori M."/>
            <person name="Ohkuma M."/>
            <person name="Thompson F.L."/>
            <person name="Gomez-Gil B."/>
            <person name="Sawabe T."/>
            <person name="Sawabe T."/>
        </authorList>
    </citation>
    <scope>NUCLEOTIDE SEQUENCE [LARGE SCALE GENOMIC DNA]</scope>
    <source>
        <strain evidence="1 2">JCM 19237</strain>
    </source>
</reference>